<dbReference type="RefSeq" id="WP_002331102.1">
    <property type="nucleotide sequence ID" value="NZ_KB949503.1"/>
</dbReference>
<dbReference type="Proteomes" id="UP000013897">
    <property type="component" value="Unassembled WGS sequence"/>
</dbReference>
<dbReference type="EMBL" id="AITY01000006">
    <property type="protein sequence ID" value="EOM27879.1"/>
    <property type="molecule type" value="Genomic_DNA"/>
</dbReference>
<proteinExistence type="predicted"/>
<dbReference type="AlphaFoldDB" id="A0A829FLZ0"/>
<gene>
    <name evidence="1" type="ORF">SSM_00440</name>
</gene>
<sequence>MTVRKELVNILEQEGNEKDFKYKGYDCHIRRVGVPCMGHLCGYIEIPKTHSFYEKDYDTIEEICDYELPAHGGLTFSGFVNNEYWIGFDCAHAGDLLPMFPEEDLFPPQKNDTYKTMEFVENNIKEIIDFIKKS</sequence>
<accession>A0A829FLZ0</accession>
<evidence type="ECO:0000313" key="2">
    <source>
        <dbReference type="Proteomes" id="UP000013897"/>
    </source>
</evidence>
<reference evidence="1 2" key="1">
    <citation type="submission" date="2013-02" db="EMBL/GenBank/DDBJ databases">
        <title>The Genome Sequence of Enterococcus faecium HM1072.</title>
        <authorList>
            <consortium name="The Broad Institute Genome Sequencing Platform"/>
            <consortium name="The Broad Institute Genome Sequencing Center for Infectious Disease"/>
            <person name="Earl A.M."/>
            <person name="Gilmore M.S."/>
            <person name="Lebreton F."/>
            <person name="Courvalin P."/>
            <person name="Walker B."/>
            <person name="Young S.K."/>
            <person name="Zeng Q."/>
            <person name="Gargeya S."/>
            <person name="Fitzgerald M."/>
            <person name="Haas B."/>
            <person name="Abouelleil A."/>
            <person name="Alvarado L."/>
            <person name="Arachchi H.M."/>
            <person name="Berlin A.M."/>
            <person name="Chapman S.B."/>
            <person name="Dewar J."/>
            <person name="Goldberg J."/>
            <person name="Griggs A."/>
            <person name="Gujja S."/>
            <person name="Hansen M."/>
            <person name="Howarth C."/>
            <person name="Imamovic A."/>
            <person name="Larimer J."/>
            <person name="McCowan C."/>
            <person name="Murphy C."/>
            <person name="Neiman D."/>
            <person name="Pearson M."/>
            <person name="Priest M."/>
            <person name="Roberts A."/>
            <person name="Saif S."/>
            <person name="Shea T."/>
            <person name="Sisk P."/>
            <person name="Sykes S."/>
            <person name="Wortman J."/>
            <person name="Nusbaum C."/>
            <person name="Birren B."/>
        </authorList>
    </citation>
    <scope>NUCLEOTIDE SEQUENCE [LARGE SCALE GENOMIC DNA]</scope>
    <source>
        <strain evidence="1 2">HM1072</strain>
    </source>
</reference>
<name>A0A829FLZ0_ENTFC</name>
<comment type="caution">
    <text evidence="1">The sequence shown here is derived from an EMBL/GenBank/DDBJ whole genome shotgun (WGS) entry which is preliminary data.</text>
</comment>
<protein>
    <submittedName>
        <fullName evidence="1">Uncharacterized protein</fullName>
    </submittedName>
</protein>
<evidence type="ECO:0000313" key="1">
    <source>
        <dbReference type="EMBL" id="EOM27879.1"/>
    </source>
</evidence>
<organism evidence="1 2">
    <name type="scientific">Enterococcus faecium EnGen0192</name>
    <dbReference type="NCBI Taxonomy" id="1157487"/>
    <lineage>
        <taxon>Bacteria</taxon>
        <taxon>Bacillati</taxon>
        <taxon>Bacillota</taxon>
        <taxon>Bacilli</taxon>
        <taxon>Lactobacillales</taxon>
        <taxon>Enterococcaceae</taxon>
        <taxon>Enterococcus</taxon>
    </lineage>
</organism>